<organism evidence="6 7">
    <name type="scientific">Pseudolycoriella hygida</name>
    <dbReference type="NCBI Taxonomy" id="35572"/>
    <lineage>
        <taxon>Eukaryota</taxon>
        <taxon>Metazoa</taxon>
        <taxon>Ecdysozoa</taxon>
        <taxon>Arthropoda</taxon>
        <taxon>Hexapoda</taxon>
        <taxon>Insecta</taxon>
        <taxon>Pterygota</taxon>
        <taxon>Neoptera</taxon>
        <taxon>Endopterygota</taxon>
        <taxon>Diptera</taxon>
        <taxon>Nematocera</taxon>
        <taxon>Sciaroidea</taxon>
        <taxon>Sciaridae</taxon>
        <taxon>Pseudolycoriella</taxon>
    </lineage>
</organism>
<dbReference type="InterPro" id="IPR016167">
    <property type="entry name" value="FAD-bd_PCMH_sub1"/>
</dbReference>
<protein>
    <submittedName>
        <fullName evidence="6">L-gulono-1,4-lactone dehydrogenase</fullName>
    </submittedName>
</protein>
<dbReference type="InterPro" id="IPR006094">
    <property type="entry name" value="Oxid_FAD_bind_N"/>
</dbReference>
<dbReference type="GO" id="GO:0003885">
    <property type="term" value="F:D-arabinono-1,4-lactone oxidase activity"/>
    <property type="evidence" value="ECO:0007669"/>
    <property type="project" value="InterPro"/>
</dbReference>
<comment type="subunit">
    <text evidence="2">Homodimer.</text>
</comment>
<reference evidence="6" key="1">
    <citation type="submission" date="2022-07" db="EMBL/GenBank/DDBJ databases">
        <authorList>
            <person name="Trinca V."/>
            <person name="Uliana J.V.C."/>
            <person name="Torres T.T."/>
            <person name="Ward R.J."/>
            <person name="Monesi N."/>
        </authorList>
    </citation>
    <scope>NUCLEOTIDE SEQUENCE</scope>
    <source>
        <strain evidence="6">HSMRA1968</strain>
        <tissue evidence="6">Whole embryos</tissue>
    </source>
</reference>
<dbReference type="PANTHER" id="PTHR43762:SF1">
    <property type="entry name" value="D-ARABINONO-1,4-LACTONE OXIDASE"/>
    <property type="match status" value="1"/>
</dbReference>
<keyword evidence="4" id="KW-0576">Peroxisome</keyword>
<dbReference type="Gene3D" id="3.30.43.10">
    <property type="entry name" value="Uridine Diphospho-n-acetylenolpyruvylglucosamine Reductase, domain 2"/>
    <property type="match status" value="2"/>
</dbReference>
<dbReference type="InterPro" id="IPR036318">
    <property type="entry name" value="FAD-bd_PCMH-like_sf"/>
</dbReference>
<keyword evidence="3" id="KW-0560">Oxidoreductase</keyword>
<comment type="caution">
    <text evidence="6">The sequence shown here is derived from an EMBL/GenBank/DDBJ whole genome shotgun (WGS) entry which is preliminary data.</text>
</comment>
<name>A0A9Q0S7C6_9DIPT</name>
<dbReference type="InterPro" id="IPR007173">
    <property type="entry name" value="ALO_C"/>
</dbReference>
<evidence type="ECO:0000256" key="3">
    <source>
        <dbReference type="ARBA" id="ARBA00023002"/>
    </source>
</evidence>
<evidence type="ECO:0000259" key="5">
    <source>
        <dbReference type="PROSITE" id="PS51387"/>
    </source>
</evidence>
<dbReference type="EMBL" id="WJQU01000001">
    <property type="protein sequence ID" value="KAJ6646763.1"/>
    <property type="molecule type" value="Genomic_DNA"/>
</dbReference>
<sequence>MKKSLRTTLQIEALAGWPLQYYEWSENLDKAESMVSGVFNAAHSKRFLIWLYPAVLWTLVHCAKTSKEYTSYKRYILCKPSDYIRYPKTIRDVQDIVIEAIDEGLTVKAFGIRHSQTDIICTEGIPVDMTGLQSKRMNNDNTATFGAGVNIRDATAFLRLHGRGLRMIPGFGNITIGGATGTGAHGSSVKYHSTISSQIAKVKIVNGKGKIEEVSNPSDLRAFKMHLGLLGVLVEVTLNTVALYKTRAHNYAVSDDILTDGRAVDMVKNTDQISLYWFPAFNEVVVANWTIVSVDTPGTDYTSDHTPSLYSNFAMIIALAKEIALGLTESTCAAANTLGYTILRVVEYFLELALLIPLPDYVPIYATQERVFRNPAVGYYDEMFAPICYDEPQGLLGEACAWSHGINGVTILDNEFGLELSRLGDFVQAVQEIIKKTPTAFPVQGVLMRFSDKSDIYMSTAYGRQTVHFEFYVWNRNDRYNRPSASLAGYQTILQTLTREFNGRSHWGKSGMVYHNSKSLDLKLDEKARQKFISVMNKYDPNEVFINNFGLRLKRKGTKVDTDPKTIHCALLDNCICAKNTDCASTQICTTLPGYSYRVCKTKNEVAEIVFDKSLLPPPLGVVKYLVSVVPTLVKGVISKCSLKDVVGTVKLLLRGFRPVDHVLEVVGTLSKQLGKLRSLEDVVHAVDDVLVGIILLNFVVLWSVAKAWTEYSSYRRYPLCKAEEDIRYPKTIQDVQDIVKEAIYYGQTVKAFGVRHSQTDIICTEGIPVDMTGLTWKRKIEDNKYAMAAGLSLRETTTFLRSHGQALRNTPAYGNITIGGAVGTGAHGSSIKYFASISSQVASCKIVDGKGNIQDITDPEDLKAFRLHLGLLVPLYKTLAYNKIVSDDILTNGQAIELAKNTDQLSLYWFPEFEEVVVSSWTMVDVKTPGTCYTNDHVPSIYSNFALISSLAKELAFTLTESKCAIANTLGYTITHVFEYLMEMALIMPLPDYVPIYATQQGIFQNPAVGYYDEMFAPICYDEPQGLLGAACPWSHGANSMTLHDNEFGFELSRLGDFINAVKKIVKETPTSFPMNGILMRFADKTDTYMSTSYGRQTVYFEFYLWKRDDDYNRVSGSLAGYQTILQTLAKEFNGRSHWGKSGMAYHDSQSLDLKLDETARQNFIKVMNKYDANEVFINNFGRRLKRTGTKLDTDPMTKHCAILDNCICSKDSDCGMNQKCGTLPGYKYNVCKTENMVVPVPFDRNLLPPPIGIVPYLVSTVPTLVKAVLSKCPITDVVGTAGLLVGNLNPVDKALTTAGTLVNQLGKLKSVGDVVHQVGGVLTGVLNG</sequence>
<dbReference type="Pfam" id="PF04030">
    <property type="entry name" value="ALO"/>
    <property type="match status" value="2"/>
</dbReference>
<evidence type="ECO:0000313" key="6">
    <source>
        <dbReference type="EMBL" id="KAJ6646763.1"/>
    </source>
</evidence>
<dbReference type="PROSITE" id="PS51387">
    <property type="entry name" value="FAD_PCMH"/>
    <property type="match status" value="2"/>
</dbReference>
<dbReference type="OrthoDB" id="371463at2759"/>
<dbReference type="Gene3D" id="3.30.465.10">
    <property type="match status" value="2"/>
</dbReference>
<dbReference type="GO" id="GO:0016020">
    <property type="term" value="C:membrane"/>
    <property type="evidence" value="ECO:0007669"/>
    <property type="project" value="InterPro"/>
</dbReference>
<dbReference type="Pfam" id="PF01565">
    <property type="entry name" value="FAD_binding_4"/>
    <property type="match status" value="2"/>
</dbReference>
<evidence type="ECO:0000256" key="4">
    <source>
        <dbReference type="ARBA" id="ARBA00023140"/>
    </source>
</evidence>
<dbReference type="GO" id="GO:0071949">
    <property type="term" value="F:FAD binding"/>
    <property type="evidence" value="ECO:0007669"/>
    <property type="project" value="InterPro"/>
</dbReference>
<proteinExistence type="predicted"/>
<dbReference type="InterPro" id="IPR016169">
    <property type="entry name" value="FAD-bd_PCMH_sub2"/>
</dbReference>
<evidence type="ECO:0000256" key="2">
    <source>
        <dbReference type="ARBA" id="ARBA00011738"/>
    </source>
</evidence>
<keyword evidence="7" id="KW-1185">Reference proteome</keyword>
<comment type="subcellular location">
    <subcellularLocation>
        <location evidence="1">Peroxisome</location>
    </subcellularLocation>
</comment>
<dbReference type="PANTHER" id="PTHR43762">
    <property type="entry name" value="L-GULONOLACTONE OXIDASE"/>
    <property type="match status" value="1"/>
</dbReference>
<gene>
    <name evidence="6" type="ORF">Bhyg_01977</name>
</gene>
<evidence type="ECO:0000313" key="7">
    <source>
        <dbReference type="Proteomes" id="UP001151699"/>
    </source>
</evidence>
<dbReference type="Gene3D" id="3.30.70.2520">
    <property type="match status" value="2"/>
</dbReference>
<dbReference type="Proteomes" id="UP001151699">
    <property type="component" value="Chromosome A"/>
</dbReference>
<feature type="domain" description="FAD-binding PCMH-type" evidence="5">
    <location>
        <begin position="715"/>
        <end position="896"/>
    </location>
</feature>
<dbReference type="SUPFAM" id="SSF56176">
    <property type="entry name" value="FAD-binding/transporter-associated domain-like"/>
    <property type="match status" value="2"/>
</dbReference>
<dbReference type="GO" id="GO:0005777">
    <property type="term" value="C:peroxisome"/>
    <property type="evidence" value="ECO:0007669"/>
    <property type="project" value="UniProtKB-SubCell"/>
</dbReference>
<dbReference type="InterPro" id="IPR016166">
    <property type="entry name" value="FAD-bd_PCMH"/>
</dbReference>
<feature type="domain" description="FAD-binding PCMH-type" evidence="5">
    <location>
        <begin position="76"/>
        <end position="243"/>
    </location>
</feature>
<accession>A0A9Q0S7C6</accession>
<dbReference type="InterPro" id="IPR010031">
    <property type="entry name" value="FAD_lactone_oxidase-like"/>
</dbReference>
<evidence type="ECO:0000256" key="1">
    <source>
        <dbReference type="ARBA" id="ARBA00004275"/>
    </source>
</evidence>